<dbReference type="Pfam" id="PF00676">
    <property type="entry name" value="E1_dh"/>
    <property type="match status" value="1"/>
</dbReference>
<comment type="caution">
    <text evidence="11">The sequence shown here is derived from an EMBL/GenBank/DDBJ whole genome shotgun (WGS) entry which is preliminary data.</text>
</comment>
<keyword evidence="4" id="KW-0479">Metal-binding</keyword>
<evidence type="ECO:0000256" key="4">
    <source>
        <dbReference type="ARBA" id="ARBA00022723"/>
    </source>
</evidence>
<dbReference type="PANTHER" id="PTHR43380">
    <property type="entry name" value="2-OXOISOVALERATE DEHYDROGENASE SUBUNIT ALPHA, MITOCHONDRIAL"/>
    <property type="match status" value="1"/>
</dbReference>
<dbReference type="AlphaFoldDB" id="A0A1D1VN44"/>
<organism evidence="11 12">
    <name type="scientific">Ramazzottius varieornatus</name>
    <name type="common">Water bear</name>
    <name type="synonym">Tardigrade</name>
    <dbReference type="NCBI Taxonomy" id="947166"/>
    <lineage>
        <taxon>Eukaryota</taxon>
        <taxon>Metazoa</taxon>
        <taxon>Ecdysozoa</taxon>
        <taxon>Tardigrada</taxon>
        <taxon>Eutardigrada</taxon>
        <taxon>Parachela</taxon>
        <taxon>Hypsibioidea</taxon>
        <taxon>Ramazzottiidae</taxon>
        <taxon>Ramazzottius</taxon>
    </lineage>
</organism>
<keyword evidence="9" id="KW-0786">Thiamine pyrophosphate</keyword>
<keyword evidence="6" id="KW-0630">Potassium</keyword>
<protein>
    <recommendedName>
        <fullName evidence="9">2-oxoisovalerate dehydrogenase subunit alpha</fullName>
        <ecNumber evidence="9">1.2.4.4</ecNumber>
    </recommendedName>
    <alternativeName>
        <fullName evidence="9">Branched-chain alpha-keto acid dehydrogenase E1 component alpha chain</fullName>
    </alternativeName>
</protein>
<dbReference type="CDD" id="cd02000">
    <property type="entry name" value="TPP_E1_PDC_ADC_BCADC"/>
    <property type="match status" value="1"/>
</dbReference>
<evidence type="ECO:0000256" key="1">
    <source>
        <dbReference type="ARBA" id="ARBA00001964"/>
    </source>
</evidence>
<evidence type="ECO:0000256" key="8">
    <source>
        <dbReference type="ARBA" id="ARBA00023128"/>
    </source>
</evidence>
<dbReference type="SUPFAM" id="SSF52518">
    <property type="entry name" value="Thiamin diphosphate-binding fold (THDP-binding)"/>
    <property type="match status" value="1"/>
</dbReference>
<dbReference type="EMBL" id="BDGG01000009">
    <property type="protein sequence ID" value="GAV03032.1"/>
    <property type="molecule type" value="Genomic_DNA"/>
</dbReference>
<evidence type="ECO:0000256" key="6">
    <source>
        <dbReference type="ARBA" id="ARBA00022958"/>
    </source>
</evidence>
<keyword evidence="5" id="KW-0809">Transit peptide</keyword>
<evidence type="ECO:0000256" key="9">
    <source>
        <dbReference type="RuleBase" id="RU365014"/>
    </source>
</evidence>
<dbReference type="GO" id="GO:0005759">
    <property type="term" value="C:mitochondrial matrix"/>
    <property type="evidence" value="ECO:0007669"/>
    <property type="project" value="UniProtKB-SubCell"/>
</dbReference>
<feature type="domain" description="Dehydrogenase E1 component" evidence="10">
    <location>
        <begin position="136"/>
        <end position="435"/>
    </location>
</feature>
<evidence type="ECO:0000313" key="12">
    <source>
        <dbReference type="Proteomes" id="UP000186922"/>
    </source>
</evidence>
<dbReference type="InterPro" id="IPR029061">
    <property type="entry name" value="THDP-binding"/>
</dbReference>
<keyword evidence="12" id="KW-1185">Reference proteome</keyword>
<dbReference type="Gene3D" id="3.40.50.970">
    <property type="match status" value="1"/>
</dbReference>
<sequence>MRTSLRLIPSFYRGIQNVTNTCAVERCMRDAPVARLTHSRLFAHKVQEKEIPLEDKKLDDLIQKAEASPPPAIEPIDIDKPRFPGSRSEWTEKLEFLMPEAYPGIPVYRVMDRKGLIRDAAQEPKLDEPTLVKMYQKMTLLNYMDRILYESQRQGRISFYMTHFGEEGILIGSAAGLDDKDLAYVQYREAGVLMWRGFTLDQFMNQCYGNEEDLGKGKQMPVHYGSKELAFVTVSSPLATQMPQAVGSAYAYKRAQNGQIVICYFGDGAASEGDAHAAFNFSATLDCPIIFFCRNNGYAISTPTSQQFRGDGIASRGPGYGIPTIRVDGNDTLAIYNVTKAARDISLQQNRPVLIEAMTYRIGHHSTSDDSSAYRSVDEVKHWDKEDNPIARFRRYITQKGYWNDEKETQWKDQAKKQVMQAFQRAEHKKKPSPEELFNDVYDELPWHLQKQRKEMMDFVRSNPEHYPLKEHAKMGAA</sequence>
<comment type="cofactor">
    <cofactor evidence="1 9">
        <name>thiamine diphosphate</name>
        <dbReference type="ChEBI" id="CHEBI:58937"/>
    </cofactor>
</comment>
<dbReference type="STRING" id="947166.A0A1D1VN44"/>
<dbReference type="OrthoDB" id="3845at2759"/>
<gene>
    <name evidence="11" type="primary">RvY_13520-1</name>
    <name evidence="11" type="synonym">RvY_13520.1</name>
    <name evidence="11" type="ORF">RvY_13520</name>
</gene>
<reference evidence="11 12" key="1">
    <citation type="journal article" date="2016" name="Nat. Commun.">
        <title>Extremotolerant tardigrade genome and improved radiotolerance of human cultured cells by tardigrade-unique protein.</title>
        <authorList>
            <person name="Hashimoto T."/>
            <person name="Horikawa D.D."/>
            <person name="Saito Y."/>
            <person name="Kuwahara H."/>
            <person name="Kozuka-Hata H."/>
            <person name="Shin-I T."/>
            <person name="Minakuchi Y."/>
            <person name="Ohishi K."/>
            <person name="Motoyama A."/>
            <person name="Aizu T."/>
            <person name="Enomoto A."/>
            <person name="Kondo K."/>
            <person name="Tanaka S."/>
            <person name="Hara Y."/>
            <person name="Koshikawa S."/>
            <person name="Sagara H."/>
            <person name="Miura T."/>
            <person name="Yokobori S."/>
            <person name="Miyagawa K."/>
            <person name="Suzuki Y."/>
            <person name="Kubo T."/>
            <person name="Oyama M."/>
            <person name="Kohara Y."/>
            <person name="Fujiyama A."/>
            <person name="Arakawa K."/>
            <person name="Katayama T."/>
            <person name="Toyoda A."/>
            <person name="Kunieda T."/>
        </authorList>
    </citation>
    <scope>NUCLEOTIDE SEQUENCE [LARGE SCALE GENOMIC DNA]</scope>
    <source>
        <strain evidence="11 12">YOKOZUNA-1</strain>
    </source>
</reference>
<dbReference type="FunFam" id="3.40.50.970:FF:000015">
    <property type="entry name" value="2-oxoisovalerate dehydrogenase subunit alpha"/>
    <property type="match status" value="1"/>
</dbReference>
<evidence type="ECO:0000313" key="11">
    <source>
        <dbReference type="EMBL" id="GAV03032.1"/>
    </source>
</evidence>
<dbReference type="GO" id="GO:0009083">
    <property type="term" value="P:branched-chain amino acid catabolic process"/>
    <property type="evidence" value="ECO:0007669"/>
    <property type="project" value="TreeGrafter"/>
</dbReference>
<dbReference type="PANTHER" id="PTHR43380:SF1">
    <property type="entry name" value="2-OXOISOVALERATE DEHYDROGENASE SUBUNIT ALPHA, MITOCHONDRIAL"/>
    <property type="match status" value="1"/>
</dbReference>
<dbReference type="GO" id="GO:0046872">
    <property type="term" value="F:metal ion binding"/>
    <property type="evidence" value="ECO:0007669"/>
    <property type="project" value="UniProtKB-KW"/>
</dbReference>
<proteinExistence type="inferred from homology"/>
<dbReference type="InterPro" id="IPR050771">
    <property type="entry name" value="Alpha-ketoacid_DH_E1_comp"/>
</dbReference>
<keyword evidence="7 9" id="KW-0560">Oxidoreductase</keyword>
<evidence type="ECO:0000256" key="5">
    <source>
        <dbReference type="ARBA" id="ARBA00022946"/>
    </source>
</evidence>
<dbReference type="InterPro" id="IPR001017">
    <property type="entry name" value="DH_E1"/>
</dbReference>
<evidence type="ECO:0000256" key="2">
    <source>
        <dbReference type="ARBA" id="ARBA00004305"/>
    </source>
</evidence>
<name>A0A1D1VN44_RAMVA</name>
<comment type="subcellular location">
    <subcellularLocation>
        <location evidence="2">Mitochondrion matrix</location>
    </subcellularLocation>
</comment>
<dbReference type="EC" id="1.2.4.4" evidence="9"/>
<accession>A0A1D1VN44</accession>
<comment type="function">
    <text evidence="9">The branched-chain alpha-keto dehydrogenase complex catalyzes the overall conversion of alpha-keto acids to acyl-CoA and CO(2). It contains multiple copies of three enzymatic components: branched-chain alpha-keto acid decarboxylase (E1), lipoamide acyltransferase (E2) and lipoamide dehydrogenase (E3).</text>
</comment>
<comment type="similarity">
    <text evidence="3 9">Belongs to the BCKDHA family.</text>
</comment>
<dbReference type="GO" id="GO:0003863">
    <property type="term" value="F:branched-chain 2-oxo acid dehydrogenase activity"/>
    <property type="evidence" value="ECO:0007669"/>
    <property type="project" value="UniProtKB-EC"/>
</dbReference>
<evidence type="ECO:0000256" key="7">
    <source>
        <dbReference type="ARBA" id="ARBA00023002"/>
    </source>
</evidence>
<dbReference type="Proteomes" id="UP000186922">
    <property type="component" value="Unassembled WGS sequence"/>
</dbReference>
<evidence type="ECO:0000259" key="10">
    <source>
        <dbReference type="Pfam" id="PF00676"/>
    </source>
</evidence>
<evidence type="ECO:0000256" key="3">
    <source>
        <dbReference type="ARBA" id="ARBA00008646"/>
    </source>
</evidence>
<comment type="catalytic activity">
    <reaction evidence="9">
        <text>N(6)-[(R)-lipoyl]-L-lysyl-[protein] + 3-methyl-2-oxobutanoate + H(+) = N(6)-[(R)-S(8)-2-methylpropanoyldihydrolipoyl]-L-lysyl-[protein] + CO2</text>
        <dbReference type="Rhea" id="RHEA:13457"/>
        <dbReference type="Rhea" id="RHEA-COMP:10474"/>
        <dbReference type="Rhea" id="RHEA-COMP:10497"/>
        <dbReference type="ChEBI" id="CHEBI:11851"/>
        <dbReference type="ChEBI" id="CHEBI:15378"/>
        <dbReference type="ChEBI" id="CHEBI:16526"/>
        <dbReference type="ChEBI" id="CHEBI:83099"/>
        <dbReference type="ChEBI" id="CHEBI:83142"/>
        <dbReference type="EC" id="1.2.4.4"/>
    </reaction>
</comment>
<keyword evidence="8" id="KW-0496">Mitochondrion</keyword>